<dbReference type="InterPro" id="IPR004101">
    <property type="entry name" value="Mur_ligase_C"/>
</dbReference>
<dbReference type="InterPro" id="IPR018109">
    <property type="entry name" value="Folylpolyglutamate_synth_CS"/>
</dbReference>
<dbReference type="Gene3D" id="3.90.190.20">
    <property type="entry name" value="Mur ligase, C-terminal domain"/>
    <property type="match status" value="1"/>
</dbReference>
<dbReference type="FunFam" id="3.40.1190.10:FF:000011">
    <property type="entry name" value="Folylpolyglutamate synthase/dihydrofolate synthase"/>
    <property type="match status" value="1"/>
</dbReference>
<evidence type="ECO:0000256" key="11">
    <source>
        <dbReference type="PIRNR" id="PIRNR001563"/>
    </source>
</evidence>
<dbReference type="Pfam" id="PF02875">
    <property type="entry name" value="Mur_ligase_C"/>
    <property type="match status" value="1"/>
</dbReference>
<evidence type="ECO:0000313" key="15">
    <source>
        <dbReference type="EMBL" id="ACA59978.1"/>
    </source>
</evidence>
<comment type="catalytic activity">
    <reaction evidence="10">
        <text>(6S)-5,6,7,8-tetrahydrofolyl-(gamma-L-Glu)(n) + L-glutamate + ATP = (6S)-5,6,7,8-tetrahydrofolyl-(gamma-L-Glu)(n+1) + ADP + phosphate + H(+)</text>
        <dbReference type="Rhea" id="RHEA:10580"/>
        <dbReference type="Rhea" id="RHEA-COMP:14738"/>
        <dbReference type="Rhea" id="RHEA-COMP:14740"/>
        <dbReference type="ChEBI" id="CHEBI:15378"/>
        <dbReference type="ChEBI" id="CHEBI:29985"/>
        <dbReference type="ChEBI" id="CHEBI:30616"/>
        <dbReference type="ChEBI" id="CHEBI:43474"/>
        <dbReference type="ChEBI" id="CHEBI:141005"/>
        <dbReference type="ChEBI" id="CHEBI:456216"/>
        <dbReference type="EC" id="6.3.2.17"/>
    </reaction>
</comment>
<dbReference type="SUPFAM" id="SSF53623">
    <property type="entry name" value="MurD-like peptide ligases, catalytic domain"/>
    <property type="match status" value="1"/>
</dbReference>
<evidence type="ECO:0000259" key="14">
    <source>
        <dbReference type="Pfam" id="PF08245"/>
    </source>
</evidence>
<evidence type="ECO:0000256" key="2">
    <source>
        <dbReference type="ARBA" id="ARBA00008276"/>
    </source>
</evidence>
<dbReference type="KEGG" id="dau:Daud_1472"/>
<keyword evidence="5" id="KW-0479">Metal-binding</keyword>
<accession>B1I4S5</accession>
<dbReference type="EC" id="6.3.2.17" evidence="3"/>
<protein>
    <recommendedName>
        <fullName evidence="3">tetrahydrofolate synthase</fullName>
        <ecNumber evidence="3">6.3.2.17</ecNumber>
    </recommendedName>
    <alternativeName>
        <fullName evidence="9">Tetrahydrofolylpolyglutamate synthase</fullName>
    </alternativeName>
</protein>
<keyword evidence="12" id="KW-1133">Transmembrane helix</keyword>
<keyword evidence="12" id="KW-0472">Membrane</keyword>
<dbReference type="SUPFAM" id="SSF53244">
    <property type="entry name" value="MurD-like peptide ligases, peptide-binding domain"/>
    <property type="match status" value="1"/>
</dbReference>
<dbReference type="eggNOG" id="COG0285">
    <property type="taxonomic scope" value="Bacteria"/>
</dbReference>
<evidence type="ECO:0000256" key="1">
    <source>
        <dbReference type="ARBA" id="ARBA00001946"/>
    </source>
</evidence>
<evidence type="ECO:0000313" key="16">
    <source>
        <dbReference type="Proteomes" id="UP000008544"/>
    </source>
</evidence>
<name>B1I4S5_DESAP</name>
<dbReference type="PIRSF" id="PIRSF001563">
    <property type="entry name" value="Folylpolyglu_synth"/>
    <property type="match status" value="1"/>
</dbReference>
<dbReference type="PANTHER" id="PTHR11136">
    <property type="entry name" value="FOLYLPOLYGLUTAMATE SYNTHASE-RELATED"/>
    <property type="match status" value="1"/>
</dbReference>
<keyword evidence="7 11" id="KW-0067">ATP-binding</keyword>
<dbReference type="STRING" id="477974.Daud_1472"/>
<dbReference type="Pfam" id="PF08245">
    <property type="entry name" value="Mur_ligase_M"/>
    <property type="match status" value="1"/>
</dbReference>
<comment type="cofactor">
    <cofactor evidence="1">
        <name>Mg(2+)</name>
        <dbReference type="ChEBI" id="CHEBI:18420"/>
    </cofactor>
</comment>
<organism evidence="15 16">
    <name type="scientific">Desulforudis audaxviator (strain MP104C)</name>
    <dbReference type="NCBI Taxonomy" id="477974"/>
    <lineage>
        <taxon>Bacteria</taxon>
        <taxon>Bacillati</taxon>
        <taxon>Bacillota</taxon>
        <taxon>Clostridia</taxon>
        <taxon>Thermoanaerobacterales</taxon>
        <taxon>Candidatus Desulforudaceae</taxon>
        <taxon>Candidatus Desulforudis</taxon>
    </lineage>
</organism>
<feature type="transmembrane region" description="Helical" evidence="12">
    <location>
        <begin position="400"/>
        <end position="420"/>
    </location>
</feature>
<gene>
    <name evidence="15" type="ordered locus">Daud_1472</name>
</gene>
<dbReference type="InterPro" id="IPR036565">
    <property type="entry name" value="Mur-like_cat_sf"/>
</dbReference>
<evidence type="ECO:0000259" key="13">
    <source>
        <dbReference type="Pfam" id="PF02875"/>
    </source>
</evidence>
<comment type="similarity">
    <text evidence="2 11">Belongs to the folylpolyglutamate synthase family.</text>
</comment>
<dbReference type="Gene3D" id="3.40.1190.10">
    <property type="entry name" value="Mur-like, catalytic domain"/>
    <property type="match status" value="1"/>
</dbReference>
<dbReference type="GO" id="GO:0008841">
    <property type="term" value="F:dihydrofolate synthase activity"/>
    <property type="evidence" value="ECO:0007669"/>
    <property type="project" value="TreeGrafter"/>
</dbReference>
<evidence type="ECO:0000256" key="6">
    <source>
        <dbReference type="ARBA" id="ARBA00022741"/>
    </source>
</evidence>
<evidence type="ECO:0000256" key="12">
    <source>
        <dbReference type="SAM" id="Phobius"/>
    </source>
</evidence>
<keyword evidence="4 11" id="KW-0436">Ligase</keyword>
<dbReference type="RefSeq" id="WP_012302563.1">
    <property type="nucleotide sequence ID" value="NC_010424.1"/>
</dbReference>
<dbReference type="GO" id="GO:0005524">
    <property type="term" value="F:ATP binding"/>
    <property type="evidence" value="ECO:0007669"/>
    <property type="project" value="UniProtKB-KW"/>
</dbReference>
<dbReference type="GO" id="GO:0004326">
    <property type="term" value="F:tetrahydrofolylpolyglutamate synthase activity"/>
    <property type="evidence" value="ECO:0007669"/>
    <property type="project" value="UniProtKB-EC"/>
</dbReference>
<keyword evidence="12" id="KW-0812">Transmembrane</keyword>
<dbReference type="PANTHER" id="PTHR11136:SF0">
    <property type="entry name" value="DIHYDROFOLATE SYNTHETASE-RELATED"/>
    <property type="match status" value="1"/>
</dbReference>
<keyword evidence="8" id="KW-0460">Magnesium</keyword>
<dbReference type="NCBIfam" id="TIGR01499">
    <property type="entry name" value="folC"/>
    <property type="match status" value="1"/>
</dbReference>
<feature type="domain" description="Mur ligase central" evidence="14">
    <location>
        <begin position="44"/>
        <end position="268"/>
    </location>
</feature>
<dbReference type="GO" id="GO:0046872">
    <property type="term" value="F:metal ion binding"/>
    <property type="evidence" value="ECO:0007669"/>
    <property type="project" value="UniProtKB-KW"/>
</dbReference>
<dbReference type="PROSITE" id="PS01012">
    <property type="entry name" value="FOLYLPOLYGLU_SYNT_2"/>
    <property type="match status" value="1"/>
</dbReference>
<feature type="domain" description="Mur ligase C-terminal" evidence="13">
    <location>
        <begin position="294"/>
        <end position="413"/>
    </location>
</feature>
<dbReference type="OrthoDB" id="9809356at2"/>
<sequence>MHYEEALEAVRGLAATGVNFGLERVRELLAVLGDPQAGLFAAHIGGTNGKGSVAALVSAIARAGGLKVGTFTSPHLSSYTERFLIDGQPVTGERLAGLITTHWNLLAPVARQVRPTEFELHTVLALQLFREERVDVAVLEVGLGGRLDATNVIRPAVAVITNVALDHQEYLGETIAEIAREKAGIIKPGVPLVTAAEGGALDVIAGACRELDAPLVRVGADVRWEPRDDSGEKQGLDIYGRRAVYRGLALPLAGRHQQVNAACAVAAAEVLGEHAPSLGPRAIREGLAAVNWPGRFEVLAGQPTVVLDAAHNPAAAVVLRDTLVARFPGREIILVLGVLGDKDRAGIAAVLAPAARAVVVTRPPSERAGDWERVAVEAGKHCARVETVPDCRAALTRAQILAGAGGVVVVTGSIYLIGALRSAIT</sequence>
<reference evidence="15 16" key="2">
    <citation type="journal article" date="2008" name="Science">
        <title>Environmental genomics reveals a single-species ecosystem deep within Earth.</title>
        <authorList>
            <person name="Chivian D."/>
            <person name="Brodie E.L."/>
            <person name="Alm E.J."/>
            <person name="Culley D.E."/>
            <person name="Dehal P.S."/>
            <person name="Desantis T.Z."/>
            <person name="Gihring T.M."/>
            <person name="Lapidus A."/>
            <person name="Lin L.H."/>
            <person name="Lowry S.R."/>
            <person name="Moser D.P."/>
            <person name="Richardson P.M."/>
            <person name="Southam G."/>
            <person name="Wanger G."/>
            <person name="Pratt L.M."/>
            <person name="Andersen G.L."/>
            <person name="Hazen T.C."/>
            <person name="Brockman F.J."/>
            <person name="Arkin A.P."/>
            <person name="Onstott T.C."/>
        </authorList>
    </citation>
    <scope>NUCLEOTIDE SEQUENCE [LARGE SCALE GENOMIC DNA]</scope>
    <source>
        <strain evidence="15 16">MP104C</strain>
    </source>
</reference>
<keyword evidence="6 11" id="KW-0547">Nucleotide-binding</keyword>
<dbReference type="Proteomes" id="UP000008544">
    <property type="component" value="Chromosome"/>
</dbReference>
<evidence type="ECO:0000256" key="9">
    <source>
        <dbReference type="ARBA" id="ARBA00030592"/>
    </source>
</evidence>
<evidence type="ECO:0000256" key="7">
    <source>
        <dbReference type="ARBA" id="ARBA00022840"/>
    </source>
</evidence>
<dbReference type="HOGENOM" id="CLU_015869_1_2_9"/>
<dbReference type="InterPro" id="IPR036615">
    <property type="entry name" value="Mur_ligase_C_dom_sf"/>
</dbReference>
<keyword evidence="16" id="KW-1185">Reference proteome</keyword>
<evidence type="ECO:0000256" key="4">
    <source>
        <dbReference type="ARBA" id="ARBA00022598"/>
    </source>
</evidence>
<dbReference type="AlphaFoldDB" id="B1I4S5"/>
<evidence type="ECO:0000256" key="8">
    <source>
        <dbReference type="ARBA" id="ARBA00022842"/>
    </source>
</evidence>
<proteinExistence type="inferred from homology"/>
<dbReference type="InterPro" id="IPR013221">
    <property type="entry name" value="Mur_ligase_cen"/>
</dbReference>
<dbReference type="GO" id="GO:0005737">
    <property type="term" value="C:cytoplasm"/>
    <property type="evidence" value="ECO:0007669"/>
    <property type="project" value="TreeGrafter"/>
</dbReference>
<evidence type="ECO:0000256" key="10">
    <source>
        <dbReference type="ARBA" id="ARBA00047493"/>
    </source>
</evidence>
<dbReference type="InterPro" id="IPR001645">
    <property type="entry name" value="Folylpolyglutamate_synth"/>
</dbReference>
<evidence type="ECO:0000256" key="3">
    <source>
        <dbReference type="ARBA" id="ARBA00013025"/>
    </source>
</evidence>
<evidence type="ECO:0000256" key="5">
    <source>
        <dbReference type="ARBA" id="ARBA00022723"/>
    </source>
</evidence>
<dbReference type="EMBL" id="CP000860">
    <property type="protein sequence ID" value="ACA59978.1"/>
    <property type="molecule type" value="Genomic_DNA"/>
</dbReference>
<reference evidence="16" key="1">
    <citation type="submission" date="2007-10" db="EMBL/GenBank/DDBJ databases">
        <title>Complete sequence of chromosome of Desulforudis audaxviator MP104C.</title>
        <authorList>
            <person name="Copeland A."/>
            <person name="Lucas S."/>
            <person name="Lapidus A."/>
            <person name="Barry K."/>
            <person name="Glavina del Rio T."/>
            <person name="Dalin E."/>
            <person name="Tice H."/>
            <person name="Bruce D."/>
            <person name="Pitluck S."/>
            <person name="Lowry S.R."/>
            <person name="Larimer F."/>
            <person name="Land M.L."/>
            <person name="Hauser L."/>
            <person name="Kyrpides N."/>
            <person name="Ivanova N.N."/>
            <person name="Richardson P."/>
        </authorList>
    </citation>
    <scope>NUCLEOTIDE SEQUENCE [LARGE SCALE GENOMIC DNA]</scope>
    <source>
        <strain evidence="16">MP104C</strain>
    </source>
</reference>